<feature type="compositionally biased region" description="Acidic residues" evidence="6">
    <location>
        <begin position="35"/>
        <end position="55"/>
    </location>
</feature>
<dbReference type="Pfam" id="PF19426">
    <property type="entry name" value="MIER1_3_C"/>
    <property type="match status" value="1"/>
</dbReference>
<evidence type="ECO:0000256" key="1">
    <source>
        <dbReference type="ARBA" id="ARBA00004123"/>
    </source>
</evidence>
<feature type="domain" description="ELM2" evidence="7">
    <location>
        <begin position="152"/>
        <end position="244"/>
    </location>
</feature>
<dbReference type="InterPro" id="IPR017884">
    <property type="entry name" value="SANT_dom"/>
</dbReference>
<evidence type="ECO:0000259" key="8">
    <source>
        <dbReference type="PROSITE" id="PS51293"/>
    </source>
</evidence>
<feature type="compositionally biased region" description="Basic and acidic residues" evidence="6">
    <location>
        <begin position="80"/>
        <end position="93"/>
    </location>
</feature>
<keyword evidence="5" id="KW-0539">Nucleus</keyword>
<organism evidence="9 10">
    <name type="scientific">Rhamnusium bicolor</name>
    <dbReference type="NCBI Taxonomy" id="1586634"/>
    <lineage>
        <taxon>Eukaryota</taxon>
        <taxon>Metazoa</taxon>
        <taxon>Ecdysozoa</taxon>
        <taxon>Arthropoda</taxon>
        <taxon>Hexapoda</taxon>
        <taxon>Insecta</taxon>
        <taxon>Pterygota</taxon>
        <taxon>Neoptera</taxon>
        <taxon>Endopterygota</taxon>
        <taxon>Coleoptera</taxon>
        <taxon>Polyphaga</taxon>
        <taxon>Cucujiformia</taxon>
        <taxon>Chrysomeloidea</taxon>
        <taxon>Cerambycidae</taxon>
        <taxon>Lepturinae</taxon>
        <taxon>Rhagiini</taxon>
        <taxon>Rhamnusium</taxon>
    </lineage>
</organism>
<evidence type="ECO:0000256" key="2">
    <source>
        <dbReference type="ARBA" id="ARBA00022491"/>
    </source>
</evidence>
<dbReference type="GO" id="GO:0032991">
    <property type="term" value="C:protein-containing complex"/>
    <property type="evidence" value="ECO:0007669"/>
    <property type="project" value="UniProtKB-ARBA"/>
</dbReference>
<keyword evidence="2" id="KW-0678">Repressor</keyword>
<dbReference type="PANTHER" id="PTHR10865">
    <property type="entry name" value="METASTASIS-ASSOCIATED PROTEIN AND MESODERM INDUCTION EARLY RESPONSE PROTEIN"/>
    <property type="match status" value="1"/>
</dbReference>
<evidence type="ECO:0000256" key="3">
    <source>
        <dbReference type="ARBA" id="ARBA00023015"/>
    </source>
</evidence>
<keyword evidence="4" id="KW-0804">Transcription</keyword>
<dbReference type="GO" id="GO:0000122">
    <property type="term" value="P:negative regulation of transcription by RNA polymerase II"/>
    <property type="evidence" value="ECO:0007669"/>
    <property type="project" value="TreeGrafter"/>
</dbReference>
<proteinExistence type="predicted"/>
<dbReference type="PROSITE" id="PS51156">
    <property type="entry name" value="ELM2"/>
    <property type="match status" value="1"/>
</dbReference>
<evidence type="ECO:0000256" key="6">
    <source>
        <dbReference type="SAM" id="MobiDB-lite"/>
    </source>
</evidence>
<sequence>MEEFVISPVSDKNENDDSTNEDKLSDSSVDTLANDFDEEIRLEEEDSTSGDDFEISDSQISRMKKKDGMYSYLGENQENENPRENPHHSEMTRNKRHGTGQPTKHSKLRALYDSASEKYQDASRLLRSKVNEEEEDNYSYNPDDDENRMIIKTIMVGSDYQAQVPDGLCHYDDALPYENDDKLIWDPNVINSVAVEDYLKKAAAISRPLIPMGIHLRDNEQALYLLQQCGHNVEEALRRLRMNVALYNENMSPWSEEECRNFEAGVRAFGKNFYLTQQNKVRTRSVGELVQFYYLWKKSERHDVFANKVRLEKKKYTLHPGVTDFMDRFLEDHDVRDRSSSPNAQCVIIDERKVPENQTLKLKLNK</sequence>
<dbReference type="Gene3D" id="1.10.10.60">
    <property type="entry name" value="Homeodomain-like"/>
    <property type="match status" value="1"/>
</dbReference>
<dbReference type="PANTHER" id="PTHR10865:SF28">
    <property type="entry name" value="ELM2 DOMAIN-CONTAINING PROTEIN"/>
    <property type="match status" value="1"/>
</dbReference>
<feature type="region of interest" description="Disordered" evidence="6">
    <location>
        <begin position="1"/>
        <end position="106"/>
    </location>
</feature>
<dbReference type="InterPro" id="IPR009057">
    <property type="entry name" value="Homeodomain-like_sf"/>
</dbReference>
<dbReference type="SUPFAM" id="SSF46689">
    <property type="entry name" value="Homeodomain-like"/>
    <property type="match status" value="1"/>
</dbReference>
<dbReference type="CDD" id="cd11661">
    <property type="entry name" value="SANT_MTA3_like"/>
    <property type="match status" value="1"/>
</dbReference>
<evidence type="ECO:0000256" key="4">
    <source>
        <dbReference type="ARBA" id="ARBA00023163"/>
    </source>
</evidence>
<dbReference type="PROSITE" id="PS51293">
    <property type="entry name" value="SANT"/>
    <property type="match status" value="1"/>
</dbReference>
<dbReference type="InterPro" id="IPR001005">
    <property type="entry name" value="SANT/Myb"/>
</dbReference>
<evidence type="ECO:0008006" key="11">
    <source>
        <dbReference type="Google" id="ProtNLM"/>
    </source>
</evidence>
<comment type="subcellular location">
    <subcellularLocation>
        <location evidence="1">Nucleus</location>
    </subcellularLocation>
</comment>
<accession>A0AAV8ZLJ2</accession>
<keyword evidence="3" id="KW-0805">Transcription regulation</keyword>
<dbReference type="GO" id="GO:0005654">
    <property type="term" value="C:nucleoplasm"/>
    <property type="evidence" value="ECO:0007669"/>
    <property type="project" value="TreeGrafter"/>
</dbReference>
<evidence type="ECO:0000259" key="7">
    <source>
        <dbReference type="PROSITE" id="PS51156"/>
    </source>
</evidence>
<evidence type="ECO:0000256" key="5">
    <source>
        <dbReference type="ARBA" id="ARBA00023242"/>
    </source>
</evidence>
<evidence type="ECO:0000313" key="9">
    <source>
        <dbReference type="EMBL" id="KAJ8966286.1"/>
    </source>
</evidence>
<feature type="compositionally biased region" description="Basic residues" evidence="6">
    <location>
        <begin position="94"/>
        <end position="106"/>
    </location>
</feature>
<reference evidence="9" key="1">
    <citation type="journal article" date="2023" name="Insect Mol. Biol.">
        <title>Genome sequencing provides insights into the evolution of gene families encoding plant cell wall-degrading enzymes in longhorned beetles.</title>
        <authorList>
            <person name="Shin N.R."/>
            <person name="Okamura Y."/>
            <person name="Kirsch R."/>
            <person name="Pauchet Y."/>
        </authorList>
    </citation>
    <scope>NUCLEOTIDE SEQUENCE</scope>
    <source>
        <strain evidence="9">RBIC_L_NR</strain>
    </source>
</reference>
<keyword evidence="10" id="KW-1185">Reference proteome</keyword>
<dbReference type="InterPro" id="IPR045787">
    <property type="entry name" value="MIER1/3_C"/>
</dbReference>
<dbReference type="FunFam" id="1.10.10.60:FF:000025">
    <property type="entry name" value="Mesoderm induction early response 1, transcriptional regulator"/>
    <property type="match status" value="1"/>
</dbReference>
<dbReference type="GO" id="GO:0042826">
    <property type="term" value="F:histone deacetylase binding"/>
    <property type="evidence" value="ECO:0007669"/>
    <property type="project" value="TreeGrafter"/>
</dbReference>
<dbReference type="InterPro" id="IPR000949">
    <property type="entry name" value="ELM2_dom"/>
</dbReference>
<gene>
    <name evidence="9" type="ORF">NQ314_003624</name>
</gene>
<protein>
    <recommendedName>
        <fullName evidence="11">Mesoderm induction early response protein 1</fullName>
    </recommendedName>
</protein>
<dbReference type="InterPro" id="IPR040138">
    <property type="entry name" value="MIER/MTA"/>
</dbReference>
<comment type="caution">
    <text evidence="9">The sequence shown here is derived from an EMBL/GenBank/DDBJ whole genome shotgun (WGS) entry which is preliminary data.</text>
</comment>
<dbReference type="EMBL" id="JANEYF010001031">
    <property type="protein sequence ID" value="KAJ8966286.1"/>
    <property type="molecule type" value="Genomic_DNA"/>
</dbReference>
<evidence type="ECO:0000313" key="10">
    <source>
        <dbReference type="Proteomes" id="UP001162156"/>
    </source>
</evidence>
<dbReference type="AlphaFoldDB" id="A0AAV8ZLJ2"/>
<feature type="compositionally biased region" description="Basic and acidic residues" evidence="6">
    <location>
        <begin position="11"/>
        <end position="25"/>
    </location>
</feature>
<name>A0AAV8ZLJ2_9CUCU</name>
<feature type="domain" description="SANT" evidence="8">
    <location>
        <begin position="249"/>
        <end position="301"/>
    </location>
</feature>
<dbReference type="Pfam" id="PF01448">
    <property type="entry name" value="ELM2"/>
    <property type="match status" value="1"/>
</dbReference>
<dbReference type="GO" id="GO:0003714">
    <property type="term" value="F:transcription corepressor activity"/>
    <property type="evidence" value="ECO:0007669"/>
    <property type="project" value="TreeGrafter"/>
</dbReference>
<dbReference type="SMART" id="SM00717">
    <property type="entry name" value="SANT"/>
    <property type="match status" value="1"/>
</dbReference>
<dbReference type="Proteomes" id="UP001162156">
    <property type="component" value="Unassembled WGS sequence"/>
</dbReference>
<dbReference type="SMART" id="SM01189">
    <property type="entry name" value="ELM2"/>
    <property type="match status" value="1"/>
</dbReference>